<evidence type="ECO:0000313" key="8">
    <source>
        <dbReference type="RefSeq" id="XP_015937323.1"/>
    </source>
</evidence>
<dbReference type="PANTHER" id="PTHR15107:SF0">
    <property type="entry name" value="DNA ENDONUCLEASE ACTIVATOR CTP1 C-TERMINAL DOMAIN-CONTAINING PROTEIN"/>
    <property type="match status" value="1"/>
</dbReference>
<keyword evidence="3" id="KW-0539">Nucleus</keyword>
<protein>
    <submittedName>
        <fullName evidence="8">Protein gamma response 1 isoform X1</fullName>
    </submittedName>
</protein>
<reference evidence="8" key="2">
    <citation type="submission" date="2025-08" db="UniProtKB">
        <authorList>
            <consortium name="RefSeq"/>
        </authorList>
    </citation>
    <scope>IDENTIFICATION</scope>
    <source>
        <tissue evidence="8">Whole plant</tissue>
    </source>
</reference>
<dbReference type="GeneID" id="107463100"/>
<feature type="compositionally biased region" description="Basic residues" evidence="5">
    <location>
        <begin position="424"/>
        <end position="438"/>
    </location>
</feature>
<dbReference type="RefSeq" id="XP_015937323.1">
    <property type="nucleotide sequence ID" value="XM_016081837.3"/>
</dbReference>
<evidence type="ECO:0000256" key="5">
    <source>
        <dbReference type="SAM" id="MobiDB-lite"/>
    </source>
</evidence>
<keyword evidence="7" id="KW-1185">Reference proteome</keyword>
<accession>A0A6P4BGJ5</accession>
<evidence type="ECO:0000259" key="6">
    <source>
        <dbReference type="Pfam" id="PF08573"/>
    </source>
</evidence>
<keyword evidence="4" id="KW-0175">Coiled coil</keyword>
<sequence>MKSTKYPRGFPCTSVVSSLHTLNSESLPTSPSFFHFFGIQFTMEIPEIPFNELPTDPLLNSSPPHLLPPNGGGDDDKPKYKDVFGLSTVLVASIQDAKERIAQIEHIFCTLLFPNLKSNSNSFRNILESLQIHKDKQNALSLTLDRLRVDNEAKRHRIEELEVAEREREFRDCQKRKSRQNEIEGFEREKKVLLEKIGELEKKLSDRSREVEEIGEYREKLRLENEGVAEKVRVLEERVSKAEGSCREMSERLENAKSKLIGERTKKNRLVEAYKKLKSQHNYLRRKVGITEENMIQQNKSEDLCKLKFPITQHVAENSETSMDACNAVKVENEIPEDLGDGAFENCDTSKDACKAAKVKSEIPEEHMEGLENTNPDVFVAACDTIKVKKILEDVRGADLSPPPSIFRVPRCPSNTKPVSVSGTKRRASSWRQTRAHQSRAGPDLHDDFLDTPLENVRENLNRELIKEDLPNPIEEDIVMNSSDDETQNLNLRSSPLKKQSSIQVVNKRSFKYIEPVRKKAERENLKGVECKQCRKFYEAVLPSADGKDHDVSEQNFRCEHHDGVSRHRYRYVPPMTPEGFWNIGFESEM</sequence>
<feature type="region of interest" description="Disordered" evidence="5">
    <location>
        <begin position="59"/>
        <end position="78"/>
    </location>
</feature>
<dbReference type="Pfam" id="PF08573">
    <property type="entry name" value="SAE2"/>
    <property type="match status" value="1"/>
</dbReference>
<dbReference type="AlphaFoldDB" id="A0A6P4BGJ5"/>
<evidence type="ECO:0000256" key="3">
    <source>
        <dbReference type="ARBA" id="ARBA00023242"/>
    </source>
</evidence>
<name>A0A6P4BGJ5_ARADU</name>
<evidence type="ECO:0000256" key="1">
    <source>
        <dbReference type="ARBA" id="ARBA00004123"/>
    </source>
</evidence>
<evidence type="ECO:0000256" key="2">
    <source>
        <dbReference type="ARBA" id="ARBA00022763"/>
    </source>
</evidence>
<dbReference type="Proteomes" id="UP000515211">
    <property type="component" value="Chromosome 8"/>
</dbReference>
<dbReference type="GO" id="GO:0003684">
    <property type="term" value="F:damaged DNA binding"/>
    <property type="evidence" value="ECO:0007669"/>
    <property type="project" value="TreeGrafter"/>
</dbReference>
<keyword evidence="2" id="KW-0227">DNA damage</keyword>
<dbReference type="PANTHER" id="PTHR15107">
    <property type="entry name" value="RETINOBLASTOMA BINDING PROTEIN 8"/>
    <property type="match status" value="1"/>
</dbReference>
<evidence type="ECO:0000256" key="4">
    <source>
        <dbReference type="SAM" id="Coils"/>
    </source>
</evidence>
<dbReference type="GO" id="GO:0005634">
    <property type="term" value="C:nucleus"/>
    <property type="evidence" value="ECO:0007669"/>
    <property type="project" value="UniProtKB-SubCell"/>
</dbReference>
<evidence type="ECO:0000313" key="7">
    <source>
        <dbReference type="Proteomes" id="UP000515211"/>
    </source>
</evidence>
<comment type="subcellular location">
    <subcellularLocation>
        <location evidence="1">Nucleus</location>
    </subcellularLocation>
</comment>
<feature type="compositionally biased region" description="Polar residues" evidence="5">
    <location>
        <begin position="413"/>
        <end position="423"/>
    </location>
</feature>
<gene>
    <name evidence="8" type="primary">LOC107463100</name>
</gene>
<dbReference type="OrthoDB" id="5801062at2759"/>
<dbReference type="GO" id="GO:0010792">
    <property type="term" value="P:DNA double-strand break processing involved in repair via single-strand annealing"/>
    <property type="evidence" value="ECO:0007669"/>
    <property type="project" value="TreeGrafter"/>
</dbReference>
<dbReference type="InterPro" id="IPR033316">
    <property type="entry name" value="RBBP8-like"/>
</dbReference>
<dbReference type="InterPro" id="IPR013882">
    <property type="entry name" value="Ctp1_C"/>
</dbReference>
<proteinExistence type="predicted"/>
<feature type="coiled-coil region" evidence="4">
    <location>
        <begin position="144"/>
        <end position="259"/>
    </location>
</feature>
<organism evidence="7 8">
    <name type="scientific">Arachis duranensis</name>
    <name type="common">Wild peanut</name>
    <dbReference type="NCBI Taxonomy" id="130453"/>
    <lineage>
        <taxon>Eukaryota</taxon>
        <taxon>Viridiplantae</taxon>
        <taxon>Streptophyta</taxon>
        <taxon>Embryophyta</taxon>
        <taxon>Tracheophyta</taxon>
        <taxon>Spermatophyta</taxon>
        <taxon>Magnoliopsida</taxon>
        <taxon>eudicotyledons</taxon>
        <taxon>Gunneridae</taxon>
        <taxon>Pentapetalae</taxon>
        <taxon>rosids</taxon>
        <taxon>fabids</taxon>
        <taxon>Fabales</taxon>
        <taxon>Fabaceae</taxon>
        <taxon>Papilionoideae</taxon>
        <taxon>50 kb inversion clade</taxon>
        <taxon>dalbergioids sensu lato</taxon>
        <taxon>Dalbergieae</taxon>
        <taxon>Pterocarpus clade</taxon>
        <taxon>Arachis</taxon>
    </lineage>
</organism>
<feature type="domain" description="DNA endonuclease activator Ctp1 C-terminal" evidence="6">
    <location>
        <begin position="551"/>
        <end position="586"/>
    </location>
</feature>
<feature type="region of interest" description="Disordered" evidence="5">
    <location>
        <begin position="406"/>
        <end position="450"/>
    </location>
</feature>
<reference evidence="7" key="1">
    <citation type="journal article" date="2016" name="Nat. Genet.">
        <title>The genome sequences of Arachis duranensis and Arachis ipaensis, the diploid ancestors of cultivated peanut.</title>
        <authorList>
            <person name="Bertioli D.J."/>
            <person name="Cannon S.B."/>
            <person name="Froenicke L."/>
            <person name="Huang G."/>
            <person name="Farmer A.D."/>
            <person name="Cannon E.K."/>
            <person name="Liu X."/>
            <person name="Gao D."/>
            <person name="Clevenger J."/>
            <person name="Dash S."/>
            <person name="Ren L."/>
            <person name="Moretzsohn M.C."/>
            <person name="Shirasawa K."/>
            <person name="Huang W."/>
            <person name="Vidigal B."/>
            <person name="Abernathy B."/>
            <person name="Chu Y."/>
            <person name="Niederhuth C.E."/>
            <person name="Umale P."/>
            <person name="Araujo A.C."/>
            <person name="Kozik A."/>
            <person name="Kim K.D."/>
            <person name="Burow M.D."/>
            <person name="Varshney R.K."/>
            <person name="Wang X."/>
            <person name="Zhang X."/>
            <person name="Barkley N."/>
            <person name="Guimaraes P.M."/>
            <person name="Isobe S."/>
            <person name="Guo B."/>
            <person name="Liao B."/>
            <person name="Stalker H.T."/>
            <person name="Schmitz R.J."/>
            <person name="Scheffler B.E."/>
            <person name="Leal-Bertioli S.C."/>
            <person name="Xun X."/>
            <person name="Jackson S.A."/>
            <person name="Michelmore R."/>
            <person name="Ozias-Akins P."/>
        </authorList>
    </citation>
    <scope>NUCLEOTIDE SEQUENCE [LARGE SCALE GENOMIC DNA]</scope>
    <source>
        <strain evidence="7">cv. V14167</strain>
    </source>
</reference>
<dbReference type="KEGG" id="adu:107463100"/>